<evidence type="ECO:0000256" key="2">
    <source>
        <dbReference type="SAM" id="MobiDB-lite"/>
    </source>
</evidence>
<protein>
    <submittedName>
        <fullName evidence="4">Formaldehyde-activating enzyme domain protein</fullName>
    </submittedName>
</protein>
<reference evidence="4" key="1">
    <citation type="submission" date="2023-03" db="EMBL/GenBank/DDBJ databases">
        <authorList>
            <person name="Pearce D."/>
        </authorList>
    </citation>
    <scope>NUCLEOTIDE SEQUENCE</scope>
    <source>
        <strain evidence="4">Mc</strain>
    </source>
</reference>
<dbReference type="EMBL" id="OX458332">
    <property type="protein sequence ID" value="CAI8811691.1"/>
    <property type="molecule type" value="Genomic_DNA"/>
</dbReference>
<dbReference type="RefSeq" id="WP_050998195.1">
    <property type="nucleotide sequence ID" value="NZ_OX458332.1"/>
</dbReference>
<dbReference type="InterPro" id="IPR014826">
    <property type="entry name" value="HCHO-activating_enzyme"/>
</dbReference>
<evidence type="ECO:0000256" key="1">
    <source>
        <dbReference type="ARBA" id="ARBA00023239"/>
    </source>
</evidence>
<organism evidence="4 5">
    <name type="scientific">Methylococcus capsulatus</name>
    <dbReference type="NCBI Taxonomy" id="414"/>
    <lineage>
        <taxon>Bacteria</taxon>
        <taxon>Pseudomonadati</taxon>
        <taxon>Pseudomonadota</taxon>
        <taxon>Gammaproteobacteria</taxon>
        <taxon>Methylococcales</taxon>
        <taxon>Methylococcaceae</taxon>
        <taxon>Methylococcus</taxon>
    </lineage>
</organism>
<dbReference type="GO" id="GO:0016840">
    <property type="term" value="F:carbon-nitrogen lyase activity"/>
    <property type="evidence" value="ECO:0007669"/>
    <property type="project" value="InterPro"/>
</dbReference>
<feature type="region of interest" description="Disordered" evidence="2">
    <location>
        <begin position="81"/>
        <end position="119"/>
    </location>
</feature>
<accession>A0AA35UDT2</accession>
<keyword evidence="1" id="KW-0456">Lyase</keyword>
<dbReference type="InterPro" id="IPR020568">
    <property type="entry name" value="Ribosomal_Su5_D2-typ_SF"/>
</dbReference>
<feature type="domain" description="Formaldehyde-activating enzyme" evidence="3">
    <location>
        <begin position="12"/>
        <end position="85"/>
    </location>
</feature>
<evidence type="ECO:0000313" key="5">
    <source>
        <dbReference type="Proteomes" id="UP001158598"/>
    </source>
</evidence>
<dbReference type="Gene3D" id="3.30.230.60">
    <property type="entry name" value="Formaldehyde-activating enzyme"/>
    <property type="match status" value="1"/>
</dbReference>
<dbReference type="InterPro" id="IPR037075">
    <property type="entry name" value="HCHO-activating_enzyme_sf"/>
</dbReference>
<dbReference type="Proteomes" id="UP001158598">
    <property type="component" value="Chromosome"/>
</dbReference>
<dbReference type="Pfam" id="PF08714">
    <property type="entry name" value="Fae"/>
    <property type="match status" value="1"/>
</dbReference>
<evidence type="ECO:0000313" key="4">
    <source>
        <dbReference type="EMBL" id="CAI8811691.1"/>
    </source>
</evidence>
<dbReference type="AlphaFoldDB" id="A0AA35UDT2"/>
<proteinExistence type="predicted"/>
<sequence length="119" mass="12867">MNGLAIDRVLRGEALAGEGNELAHIDIIMERRGSDAERAFRIPLTHRKRGDNALRALVAPDLMAKPATVMFNEVEIESEKQATRFRAGGARCRQGGGRQAGRRGGHGAGRGRSPTPRTP</sequence>
<dbReference type="GO" id="GO:0016051">
    <property type="term" value="P:carbohydrate biosynthetic process"/>
    <property type="evidence" value="ECO:0007669"/>
    <property type="project" value="InterPro"/>
</dbReference>
<dbReference type="SUPFAM" id="SSF54211">
    <property type="entry name" value="Ribosomal protein S5 domain 2-like"/>
    <property type="match status" value="1"/>
</dbReference>
<gene>
    <name evidence="4" type="ORF">MCNOR_1766</name>
</gene>
<evidence type="ECO:0000259" key="3">
    <source>
        <dbReference type="Pfam" id="PF08714"/>
    </source>
</evidence>
<name>A0AA35UDT2_METCP</name>